<name>A0ABW4VW56_9BACI</name>
<evidence type="ECO:0000259" key="6">
    <source>
        <dbReference type="Pfam" id="PF01061"/>
    </source>
</evidence>
<keyword evidence="3 5" id="KW-1133">Transmembrane helix</keyword>
<feature type="transmembrane region" description="Helical" evidence="5">
    <location>
        <begin position="105"/>
        <end position="127"/>
    </location>
</feature>
<reference evidence="8" key="1">
    <citation type="journal article" date="2019" name="Int. J. Syst. Evol. Microbiol.">
        <title>The Global Catalogue of Microorganisms (GCM) 10K type strain sequencing project: providing services to taxonomists for standard genome sequencing and annotation.</title>
        <authorList>
            <consortium name="The Broad Institute Genomics Platform"/>
            <consortium name="The Broad Institute Genome Sequencing Center for Infectious Disease"/>
            <person name="Wu L."/>
            <person name="Ma J."/>
        </authorList>
    </citation>
    <scope>NUCLEOTIDE SEQUENCE [LARGE SCALE GENOMIC DNA]</scope>
    <source>
        <strain evidence="8">R28</strain>
    </source>
</reference>
<proteinExistence type="predicted"/>
<evidence type="ECO:0000256" key="5">
    <source>
        <dbReference type="SAM" id="Phobius"/>
    </source>
</evidence>
<evidence type="ECO:0000256" key="1">
    <source>
        <dbReference type="ARBA" id="ARBA00004141"/>
    </source>
</evidence>
<dbReference type="PANTHER" id="PTHR43229:SF2">
    <property type="entry name" value="NODULATION PROTEIN J"/>
    <property type="match status" value="1"/>
</dbReference>
<comment type="caution">
    <text evidence="7">The sequence shown here is derived from an EMBL/GenBank/DDBJ whole genome shotgun (WGS) entry which is preliminary data.</text>
</comment>
<dbReference type="InterPro" id="IPR013525">
    <property type="entry name" value="ABC2_TM"/>
</dbReference>
<feature type="domain" description="ABC-2 type transporter transmembrane" evidence="6">
    <location>
        <begin position="25"/>
        <end position="214"/>
    </location>
</feature>
<dbReference type="RefSeq" id="WP_377555146.1">
    <property type="nucleotide sequence ID" value="NZ_JBHUHQ010000008.1"/>
</dbReference>
<feature type="transmembrane region" description="Helical" evidence="5">
    <location>
        <begin position="170"/>
        <end position="191"/>
    </location>
</feature>
<dbReference type="Pfam" id="PF01061">
    <property type="entry name" value="ABC2_membrane"/>
    <property type="match status" value="1"/>
</dbReference>
<evidence type="ECO:0000313" key="7">
    <source>
        <dbReference type="EMBL" id="MFD2043418.1"/>
    </source>
</evidence>
<dbReference type="PANTHER" id="PTHR43229">
    <property type="entry name" value="NODULATION PROTEIN J"/>
    <property type="match status" value="1"/>
</dbReference>
<gene>
    <name evidence="7" type="ORF">ACFSJF_03905</name>
</gene>
<dbReference type="Proteomes" id="UP001597383">
    <property type="component" value="Unassembled WGS sequence"/>
</dbReference>
<dbReference type="InterPro" id="IPR051784">
    <property type="entry name" value="Nod_factor_ABC_transporter"/>
</dbReference>
<dbReference type="EMBL" id="JBHUHQ010000008">
    <property type="protein sequence ID" value="MFD2043418.1"/>
    <property type="molecule type" value="Genomic_DNA"/>
</dbReference>
<organism evidence="7 8">
    <name type="scientific">Ornithinibacillus salinisoli</name>
    <dbReference type="NCBI Taxonomy" id="1848459"/>
    <lineage>
        <taxon>Bacteria</taxon>
        <taxon>Bacillati</taxon>
        <taxon>Bacillota</taxon>
        <taxon>Bacilli</taxon>
        <taxon>Bacillales</taxon>
        <taxon>Bacillaceae</taxon>
        <taxon>Ornithinibacillus</taxon>
    </lineage>
</organism>
<feature type="transmembrane region" description="Helical" evidence="5">
    <location>
        <begin position="230"/>
        <end position="247"/>
    </location>
</feature>
<protein>
    <submittedName>
        <fullName evidence="7">ABC transporter permease</fullName>
    </submittedName>
</protein>
<keyword evidence="8" id="KW-1185">Reference proteome</keyword>
<sequence length="261" mass="29576">MFWISKYGFTHLSYKAVYSFQSLRLFVLFRIVDPFMHFLFFATLASALVGSDYLNFVVIGNIAYYTCHTMIINFMNMFRMERRFGTLELNIASPTPTLYIIIRKAIVPLLDGLFVFGVGILIGRWLFGISFPLSEIGNLLVLFVITLFSVLCFSLLFACVSLLFSNVNLFLNLALAVFQVFCGVNFSVTLLPNSLEFFSRLLPLTHSIEALRTIYGIEAFSVYSLLMKEFIVGICYLVLSLILVSVMEKAARKKGALLKSI</sequence>
<evidence type="ECO:0000256" key="2">
    <source>
        <dbReference type="ARBA" id="ARBA00022692"/>
    </source>
</evidence>
<evidence type="ECO:0000313" key="8">
    <source>
        <dbReference type="Proteomes" id="UP001597383"/>
    </source>
</evidence>
<feature type="transmembrane region" description="Helical" evidence="5">
    <location>
        <begin position="25"/>
        <end position="47"/>
    </location>
</feature>
<keyword evidence="4 5" id="KW-0472">Membrane</keyword>
<feature type="transmembrane region" description="Helical" evidence="5">
    <location>
        <begin position="53"/>
        <end position="74"/>
    </location>
</feature>
<evidence type="ECO:0000256" key="3">
    <source>
        <dbReference type="ARBA" id="ARBA00022989"/>
    </source>
</evidence>
<comment type="subcellular location">
    <subcellularLocation>
        <location evidence="1">Membrane</location>
        <topology evidence="1">Multi-pass membrane protein</topology>
    </subcellularLocation>
</comment>
<keyword evidence="2 5" id="KW-0812">Transmembrane</keyword>
<evidence type="ECO:0000256" key="4">
    <source>
        <dbReference type="ARBA" id="ARBA00023136"/>
    </source>
</evidence>
<accession>A0ABW4VW56</accession>
<feature type="transmembrane region" description="Helical" evidence="5">
    <location>
        <begin position="139"/>
        <end position="163"/>
    </location>
</feature>